<dbReference type="Proteomes" id="UP000298200">
    <property type="component" value="Unassembled WGS sequence"/>
</dbReference>
<reference evidence="3" key="1">
    <citation type="journal article" date="2019" name="PLoS Negl. Trop. Dis.">
        <title>Revisiting the worldwide diversity of Leptospira species in the environment.</title>
        <authorList>
            <person name="Vincent A.T."/>
            <person name="Schiettekatte O."/>
            <person name="Bourhy P."/>
            <person name="Veyrier F.J."/>
            <person name="Picardeau M."/>
        </authorList>
    </citation>
    <scope>NUCLEOTIDE SEQUENCE [LARGE SCALE GENOMIC DNA]</scope>
    <source>
        <strain evidence="3">201800272</strain>
    </source>
</reference>
<evidence type="ECO:0008006" key="4">
    <source>
        <dbReference type="Google" id="ProtNLM"/>
    </source>
</evidence>
<evidence type="ECO:0000313" key="2">
    <source>
        <dbReference type="EMBL" id="TGL22306.1"/>
    </source>
</evidence>
<accession>A0ABY2M6N6</accession>
<keyword evidence="3" id="KW-1185">Reference proteome</keyword>
<evidence type="ECO:0000256" key="1">
    <source>
        <dbReference type="SAM" id="MobiDB-lite"/>
    </source>
</evidence>
<feature type="compositionally biased region" description="Low complexity" evidence="1">
    <location>
        <begin position="75"/>
        <end position="106"/>
    </location>
</feature>
<gene>
    <name evidence="2" type="ORF">EHQ46_06205</name>
</gene>
<protein>
    <recommendedName>
        <fullName evidence="4">Lipoprotein</fullName>
    </recommendedName>
</protein>
<dbReference type="EMBL" id="RQFU01000010">
    <property type="protein sequence ID" value="TGL22306.1"/>
    <property type="molecule type" value="Genomic_DNA"/>
</dbReference>
<sequence length="106" mass="11484">MNRWFMQVLLLSFGFLFFQCSNKGSETRLECMDRCMREQFVCAVALGPQLDNPVSTTATCISLYILCYEKCPVATSRSTRTSSRSSSSSSSSSSKGGSSSSSSSGN</sequence>
<evidence type="ECO:0000313" key="3">
    <source>
        <dbReference type="Proteomes" id="UP000298200"/>
    </source>
</evidence>
<comment type="caution">
    <text evidence="2">The sequence shown here is derived from an EMBL/GenBank/DDBJ whole genome shotgun (WGS) entry which is preliminary data.</text>
</comment>
<name>A0ABY2M6N6_9LEPT</name>
<proteinExistence type="predicted"/>
<feature type="region of interest" description="Disordered" evidence="1">
    <location>
        <begin position="74"/>
        <end position="106"/>
    </location>
</feature>
<organism evidence="2 3">
    <name type="scientific">Leptospira yanagawae</name>
    <dbReference type="NCBI Taxonomy" id="293069"/>
    <lineage>
        <taxon>Bacteria</taxon>
        <taxon>Pseudomonadati</taxon>
        <taxon>Spirochaetota</taxon>
        <taxon>Spirochaetia</taxon>
        <taxon>Leptospirales</taxon>
        <taxon>Leptospiraceae</taxon>
        <taxon>Leptospira</taxon>
    </lineage>
</organism>